<dbReference type="GO" id="GO:0005634">
    <property type="term" value="C:nucleus"/>
    <property type="evidence" value="ECO:0007669"/>
    <property type="project" value="TreeGrafter"/>
</dbReference>
<dbReference type="PROSITE" id="PS50157">
    <property type="entry name" value="ZINC_FINGER_C2H2_2"/>
    <property type="match status" value="1"/>
</dbReference>
<keyword evidence="3 6" id="KW-0863">Zinc-finger</keyword>
<keyword evidence="4" id="KW-0862">Zinc</keyword>
<dbReference type="GO" id="GO:0001228">
    <property type="term" value="F:DNA-binding transcription activator activity, RNA polymerase II-specific"/>
    <property type="evidence" value="ECO:0007669"/>
    <property type="project" value="TreeGrafter"/>
</dbReference>
<feature type="region of interest" description="Disordered" evidence="8">
    <location>
        <begin position="224"/>
        <end position="245"/>
    </location>
</feature>
<keyword evidence="5" id="KW-0539">Nucleus</keyword>
<dbReference type="GO" id="GO:0008270">
    <property type="term" value="F:zinc ion binding"/>
    <property type="evidence" value="ECO:0007669"/>
    <property type="project" value="UniProtKB-KW"/>
</dbReference>
<accession>A0A226E3Y8</accession>
<evidence type="ECO:0000256" key="6">
    <source>
        <dbReference type="PROSITE-ProRule" id="PRU00042"/>
    </source>
</evidence>
<name>A0A226E3Y8_FOLCA</name>
<keyword evidence="2" id="KW-0677">Repeat</keyword>
<dbReference type="Proteomes" id="UP000198287">
    <property type="component" value="Unassembled WGS sequence"/>
</dbReference>
<dbReference type="SMART" id="SM00355">
    <property type="entry name" value="ZnF_C2H2"/>
    <property type="match status" value="2"/>
</dbReference>
<evidence type="ECO:0000256" key="5">
    <source>
        <dbReference type="ARBA" id="ARBA00023242"/>
    </source>
</evidence>
<evidence type="ECO:0000313" key="11">
    <source>
        <dbReference type="Proteomes" id="UP000198287"/>
    </source>
</evidence>
<dbReference type="PANTHER" id="PTHR24393:SF34">
    <property type="entry name" value="PR_SET DOMAIN 13"/>
    <property type="match status" value="1"/>
</dbReference>
<dbReference type="Gene3D" id="3.30.160.60">
    <property type="entry name" value="Classic Zinc Finger"/>
    <property type="match status" value="1"/>
</dbReference>
<organism evidence="10 11">
    <name type="scientific">Folsomia candida</name>
    <name type="common">Springtail</name>
    <dbReference type="NCBI Taxonomy" id="158441"/>
    <lineage>
        <taxon>Eukaryota</taxon>
        <taxon>Metazoa</taxon>
        <taxon>Ecdysozoa</taxon>
        <taxon>Arthropoda</taxon>
        <taxon>Hexapoda</taxon>
        <taxon>Collembola</taxon>
        <taxon>Entomobryomorpha</taxon>
        <taxon>Isotomoidea</taxon>
        <taxon>Isotomidae</taxon>
        <taxon>Proisotominae</taxon>
        <taxon>Folsomia</taxon>
    </lineage>
</organism>
<evidence type="ECO:0000256" key="2">
    <source>
        <dbReference type="ARBA" id="ARBA00022737"/>
    </source>
</evidence>
<dbReference type="InterPro" id="IPR036236">
    <property type="entry name" value="Znf_C2H2_sf"/>
</dbReference>
<sequence>MNWTAKVEEGEIIDFDIYAASPLMSENLKEYSRRRINAPGTKKSKMAVTFLANQKASLDSRILAKTQGVIQDVEDETPPSSQVKVKLNKTKRVKGTVGRFKCKSCTYATNHKNDFAKHMTTHSQSKPFSCKKCKRGFGRKDNRDRHQSKCGGSGVGGKSSIMELITKRAEALKVPVPEIRGVYKTPSHKYRLEKLKVAELEKVIAKLKEENMRLTKEVAALKGISEPPEEKDKSWWSESEEEMDI</sequence>
<reference evidence="10 11" key="1">
    <citation type="submission" date="2015-12" db="EMBL/GenBank/DDBJ databases">
        <title>The genome of Folsomia candida.</title>
        <authorList>
            <person name="Faddeeva A."/>
            <person name="Derks M.F."/>
            <person name="Anvar Y."/>
            <person name="Smit S."/>
            <person name="Van Straalen N."/>
            <person name="Roelofs D."/>
        </authorList>
    </citation>
    <scope>NUCLEOTIDE SEQUENCE [LARGE SCALE GENOMIC DNA]</scope>
    <source>
        <strain evidence="10 11">VU population</strain>
        <tissue evidence="10">Whole body</tissue>
    </source>
</reference>
<evidence type="ECO:0000313" key="10">
    <source>
        <dbReference type="EMBL" id="OXA52303.1"/>
    </source>
</evidence>
<dbReference type="EMBL" id="LNIX01000007">
    <property type="protein sequence ID" value="OXA52303.1"/>
    <property type="molecule type" value="Genomic_DNA"/>
</dbReference>
<feature type="coiled-coil region" evidence="7">
    <location>
        <begin position="190"/>
        <end position="224"/>
    </location>
</feature>
<gene>
    <name evidence="10" type="ORF">Fcan01_13344</name>
</gene>
<feature type="domain" description="C2H2-type" evidence="9">
    <location>
        <begin position="100"/>
        <end position="127"/>
    </location>
</feature>
<dbReference type="GO" id="GO:0000978">
    <property type="term" value="F:RNA polymerase II cis-regulatory region sequence-specific DNA binding"/>
    <property type="evidence" value="ECO:0007669"/>
    <property type="project" value="TreeGrafter"/>
</dbReference>
<evidence type="ECO:0000256" key="1">
    <source>
        <dbReference type="ARBA" id="ARBA00022723"/>
    </source>
</evidence>
<dbReference type="PANTHER" id="PTHR24393">
    <property type="entry name" value="ZINC FINGER PROTEIN"/>
    <property type="match status" value="1"/>
</dbReference>
<evidence type="ECO:0000256" key="4">
    <source>
        <dbReference type="ARBA" id="ARBA00022833"/>
    </source>
</evidence>
<keyword evidence="7" id="KW-0175">Coiled coil</keyword>
<evidence type="ECO:0000259" key="9">
    <source>
        <dbReference type="PROSITE" id="PS50157"/>
    </source>
</evidence>
<dbReference type="SUPFAM" id="SSF57667">
    <property type="entry name" value="beta-beta-alpha zinc fingers"/>
    <property type="match status" value="1"/>
</dbReference>
<keyword evidence="11" id="KW-1185">Reference proteome</keyword>
<evidence type="ECO:0000256" key="7">
    <source>
        <dbReference type="SAM" id="Coils"/>
    </source>
</evidence>
<evidence type="ECO:0000256" key="8">
    <source>
        <dbReference type="SAM" id="MobiDB-lite"/>
    </source>
</evidence>
<evidence type="ECO:0000256" key="3">
    <source>
        <dbReference type="ARBA" id="ARBA00022771"/>
    </source>
</evidence>
<dbReference type="OrthoDB" id="8922241at2759"/>
<keyword evidence="1" id="KW-0479">Metal-binding</keyword>
<dbReference type="InterPro" id="IPR013087">
    <property type="entry name" value="Znf_C2H2_type"/>
</dbReference>
<comment type="caution">
    <text evidence="10">The sequence shown here is derived from an EMBL/GenBank/DDBJ whole genome shotgun (WGS) entry which is preliminary data.</text>
</comment>
<dbReference type="AlphaFoldDB" id="A0A226E3Y8"/>
<protein>
    <submittedName>
        <fullName evidence="10">Zinc finger and BTB domain-containing protein 8A</fullName>
    </submittedName>
</protein>
<proteinExistence type="predicted"/>